<protein>
    <recommendedName>
        <fullName evidence="12">Probable peptidoglycan glycosyltransferase FtsW</fullName>
        <ecNumber evidence="14">2.4.99.28</ecNumber>
    </recommendedName>
    <alternativeName>
        <fullName evidence="13">Cell division protein FtsW</fullName>
    </alternativeName>
    <alternativeName>
        <fullName evidence="10">Cell wall polymerase</fullName>
    </alternativeName>
    <alternativeName>
        <fullName evidence="9">Peptidoglycan polymerase</fullName>
    </alternativeName>
</protein>
<name>A0A838ZIP3_9FLAO</name>
<feature type="transmembrane region" description="Helical" evidence="16">
    <location>
        <begin position="196"/>
        <end position="215"/>
    </location>
</feature>
<evidence type="ECO:0000256" key="13">
    <source>
        <dbReference type="ARBA" id="ARBA00041418"/>
    </source>
</evidence>
<evidence type="ECO:0000256" key="6">
    <source>
        <dbReference type="ARBA" id="ARBA00022984"/>
    </source>
</evidence>
<feature type="transmembrane region" description="Helical" evidence="16">
    <location>
        <begin position="75"/>
        <end position="97"/>
    </location>
</feature>
<keyword evidence="18" id="KW-1185">Reference proteome</keyword>
<dbReference type="GO" id="GO:0051301">
    <property type="term" value="P:cell division"/>
    <property type="evidence" value="ECO:0007669"/>
    <property type="project" value="InterPro"/>
</dbReference>
<evidence type="ECO:0000313" key="17">
    <source>
        <dbReference type="EMBL" id="MBA5629531.1"/>
    </source>
</evidence>
<feature type="transmembrane region" description="Helical" evidence="16">
    <location>
        <begin position="15"/>
        <end position="35"/>
    </location>
</feature>
<dbReference type="GO" id="GO:0008955">
    <property type="term" value="F:peptidoglycan glycosyltransferase activity"/>
    <property type="evidence" value="ECO:0007669"/>
    <property type="project" value="UniProtKB-EC"/>
</dbReference>
<evidence type="ECO:0000256" key="10">
    <source>
        <dbReference type="ARBA" id="ARBA00033270"/>
    </source>
</evidence>
<feature type="transmembrane region" description="Helical" evidence="16">
    <location>
        <begin position="172"/>
        <end position="189"/>
    </location>
</feature>
<evidence type="ECO:0000313" key="18">
    <source>
        <dbReference type="Proteomes" id="UP000552241"/>
    </source>
</evidence>
<evidence type="ECO:0000256" key="4">
    <source>
        <dbReference type="ARBA" id="ARBA00022692"/>
    </source>
</evidence>
<evidence type="ECO:0000256" key="12">
    <source>
        <dbReference type="ARBA" id="ARBA00041185"/>
    </source>
</evidence>
<dbReference type="GO" id="GO:0032153">
    <property type="term" value="C:cell division site"/>
    <property type="evidence" value="ECO:0007669"/>
    <property type="project" value="TreeGrafter"/>
</dbReference>
<evidence type="ECO:0000256" key="1">
    <source>
        <dbReference type="ARBA" id="ARBA00004141"/>
    </source>
</evidence>
<evidence type="ECO:0000256" key="15">
    <source>
        <dbReference type="ARBA" id="ARBA00049902"/>
    </source>
</evidence>
<evidence type="ECO:0000256" key="7">
    <source>
        <dbReference type="ARBA" id="ARBA00022989"/>
    </source>
</evidence>
<organism evidence="17 18">
    <name type="scientific">Moheibacter lacus</name>
    <dbReference type="NCBI Taxonomy" id="2745851"/>
    <lineage>
        <taxon>Bacteria</taxon>
        <taxon>Pseudomonadati</taxon>
        <taxon>Bacteroidota</taxon>
        <taxon>Flavobacteriia</taxon>
        <taxon>Flavobacteriales</taxon>
        <taxon>Weeksellaceae</taxon>
        <taxon>Moheibacter</taxon>
    </lineage>
</organism>
<proteinExistence type="inferred from homology"/>
<dbReference type="InterPro" id="IPR001182">
    <property type="entry name" value="FtsW/RodA"/>
</dbReference>
<dbReference type="Pfam" id="PF01098">
    <property type="entry name" value="FTSW_RODA_SPOVE"/>
    <property type="match status" value="1"/>
</dbReference>
<keyword evidence="4 16" id="KW-0812">Transmembrane</keyword>
<feature type="transmembrane region" description="Helical" evidence="16">
    <location>
        <begin position="117"/>
        <end position="134"/>
    </location>
</feature>
<dbReference type="PANTHER" id="PTHR30474:SF2">
    <property type="entry name" value="PEPTIDOGLYCAN GLYCOSYLTRANSFERASE FTSW-RELATED"/>
    <property type="match status" value="1"/>
</dbReference>
<comment type="similarity">
    <text evidence="11">Belongs to the SEDS family. FtsW subfamily.</text>
</comment>
<comment type="subcellular location">
    <subcellularLocation>
        <location evidence="1">Membrane</location>
        <topology evidence="1">Multi-pass membrane protein</topology>
    </subcellularLocation>
</comment>
<feature type="transmembrane region" description="Helical" evidence="16">
    <location>
        <begin position="278"/>
        <end position="304"/>
    </location>
</feature>
<keyword evidence="7 16" id="KW-1133">Transmembrane helix</keyword>
<dbReference type="EC" id="2.4.99.28" evidence="14"/>
<feature type="transmembrane region" description="Helical" evidence="16">
    <location>
        <begin position="146"/>
        <end position="166"/>
    </location>
</feature>
<evidence type="ECO:0000256" key="9">
    <source>
        <dbReference type="ARBA" id="ARBA00032370"/>
    </source>
</evidence>
<evidence type="ECO:0000256" key="3">
    <source>
        <dbReference type="ARBA" id="ARBA00022679"/>
    </source>
</evidence>
<keyword evidence="5" id="KW-0133">Cell shape</keyword>
<keyword evidence="8 16" id="KW-0472">Membrane</keyword>
<dbReference type="RefSeq" id="WP_182043083.1">
    <property type="nucleotide sequence ID" value="NZ_JACDZE010000001.1"/>
</dbReference>
<accession>A0A838ZIP3</accession>
<dbReference type="AlphaFoldDB" id="A0A838ZIP3"/>
<keyword evidence="6" id="KW-0573">Peptidoglycan synthesis</keyword>
<dbReference type="EMBL" id="JACDZE010000001">
    <property type="protein sequence ID" value="MBA5629531.1"/>
    <property type="molecule type" value="Genomic_DNA"/>
</dbReference>
<gene>
    <name evidence="17" type="ORF">HU137_07080</name>
</gene>
<keyword evidence="3" id="KW-0808">Transferase</keyword>
<evidence type="ECO:0000256" key="2">
    <source>
        <dbReference type="ARBA" id="ARBA00022676"/>
    </source>
</evidence>
<evidence type="ECO:0000256" key="14">
    <source>
        <dbReference type="ARBA" id="ARBA00044770"/>
    </source>
</evidence>
<evidence type="ECO:0000256" key="5">
    <source>
        <dbReference type="ARBA" id="ARBA00022960"/>
    </source>
</evidence>
<comment type="caution">
    <text evidence="17">The sequence shown here is derived from an EMBL/GenBank/DDBJ whole genome shotgun (WGS) entry which is preliminary data.</text>
</comment>
<dbReference type="GO" id="GO:0015648">
    <property type="term" value="F:lipid-linked peptidoglycan transporter activity"/>
    <property type="evidence" value="ECO:0007669"/>
    <property type="project" value="TreeGrafter"/>
</dbReference>
<feature type="transmembrane region" description="Helical" evidence="16">
    <location>
        <begin position="354"/>
        <end position="374"/>
    </location>
</feature>
<evidence type="ECO:0000256" key="8">
    <source>
        <dbReference type="ARBA" id="ARBA00023136"/>
    </source>
</evidence>
<evidence type="ECO:0000256" key="16">
    <source>
        <dbReference type="SAM" id="Phobius"/>
    </source>
</evidence>
<dbReference type="PANTHER" id="PTHR30474">
    <property type="entry name" value="CELL CYCLE PROTEIN"/>
    <property type="match status" value="1"/>
</dbReference>
<feature type="transmembrane region" description="Helical" evidence="16">
    <location>
        <begin position="47"/>
        <end position="68"/>
    </location>
</feature>
<comment type="catalytic activity">
    <reaction evidence="15">
        <text>[GlcNAc-(1-&gt;4)-Mur2Ac(oyl-L-Ala-gamma-D-Glu-L-Lys-D-Ala-D-Ala)](n)-di-trans,octa-cis-undecaprenyl diphosphate + beta-D-GlcNAc-(1-&gt;4)-Mur2Ac(oyl-L-Ala-gamma-D-Glu-L-Lys-D-Ala-D-Ala)-di-trans,octa-cis-undecaprenyl diphosphate = [GlcNAc-(1-&gt;4)-Mur2Ac(oyl-L-Ala-gamma-D-Glu-L-Lys-D-Ala-D-Ala)](n+1)-di-trans,octa-cis-undecaprenyl diphosphate + di-trans,octa-cis-undecaprenyl diphosphate + H(+)</text>
        <dbReference type="Rhea" id="RHEA:23708"/>
        <dbReference type="Rhea" id="RHEA-COMP:9602"/>
        <dbReference type="Rhea" id="RHEA-COMP:9603"/>
        <dbReference type="ChEBI" id="CHEBI:15378"/>
        <dbReference type="ChEBI" id="CHEBI:58405"/>
        <dbReference type="ChEBI" id="CHEBI:60033"/>
        <dbReference type="ChEBI" id="CHEBI:78435"/>
        <dbReference type="EC" id="2.4.99.28"/>
    </reaction>
</comment>
<dbReference type="GO" id="GO:0005886">
    <property type="term" value="C:plasma membrane"/>
    <property type="evidence" value="ECO:0007669"/>
    <property type="project" value="TreeGrafter"/>
</dbReference>
<dbReference type="GO" id="GO:0008360">
    <property type="term" value="P:regulation of cell shape"/>
    <property type="evidence" value="ECO:0007669"/>
    <property type="project" value="UniProtKB-KW"/>
</dbReference>
<dbReference type="Proteomes" id="UP000552241">
    <property type="component" value="Unassembled WGS sequence"/>
</dbReference>
<feature type="transmembrane region" description="Helical" evidence="16">
    <location>
        <begin position="316"/>
        <end position="334"/>
    </location>
</feature>
<sequence length="400" mass="43551">MNLGFLKNYIKGDKYLWAFIVILAIFSFLPVYSASSNLVYTVGSGSVFSHMGKHAAFLIVGLIIIIGLQRVDYKYFGGLALLGLPIVFILLVVTLVQGTTIEGANAARWLKLPGTSITIQTSTFASMVLLVYIARYLTKIRDKEVTFVQSFFPLFFPMFVVIGLIFPANGSTAVILFAMCMTLLFIGGFPWKILAGIFGFGVIAGGIFIFVALNYGDLIPNSRVHTWKSRIENFSKDDGIESYQVHHAKAAINRGGISGVGPGKSVFKQTLPQSSSDFIFAIIVEEYGIAGATVLIFVFVLILLRIMVVATKIHTFFGTLLVFAVGVPVIFQAMVNMGVAVNLFPVTGQPLPMISYGGTSLWVTCIALGIILSVSRAIKSPEEIQLEEKRNTDAVIQDIA</sequence>
<reference evidence="17 18" key="1">
    <citation type="submission" date="2020-07" db="EMBL/GenBank/DDBJ databases">
        <title>Moheibacter lacus sp. nov., a member of the family Flavobacteriaceae isolated from freshwater lake sediment.</title>
        <authorList>
            <person name="Liu Y."/>
        </authorList>
    </citation>
    <scope>NUCLEOTIDE SEQUENCE [LARGE SCALE GENOMIC DNA]</scope>
    <source>
        <strain evidence="17 18">BDHS18</strain>
    </source>
</reference>
<evidence type="ECO:0000256" key="11">
    <source>
        <dbReference type="ARBA" id="ARBA00038053"/>
    </source>
</evidence>
<keyword evidence="2" id="KW-0328">Glycosyltransferase</keyword>
<dbReference type="GO" id="GO:0009252">
    <property type="term" value="P:peptidoglycan biosynthetic process"/>
    <property type="evidence" value="ECO:0007669"/>
    <property type="project" value="UniProtKB-KW"/>
</dbReference>